<evidence type="ECO:0000313" key="1">
    <source>
        <dbReference type="EMBL" id="GEB19515.1"/>
    </source>
</evidence>
<comment type="caution">
    <text evidence="1">The sequence shown here is derived from an EMBL/GenBank/DDBJ whole genome shotgun (WGS) entry which is preliminary data.</text>
</comment>
<reference evidence="1 2" key="1">
    <citation type="submission" date="2019-06" db="EMBL/GenBank/DDBJ databases">
        <title>Whole genome shotgun sequence of Paenarthrobacter aurescens NBRC 12136.</title>
        <authorList>
            <person name="Hosoyama A."/>
            <person name="Uohara A."/>
            <person name="Ohji S."/>
            <person name="Ichikawa N."/>
        </authorList>
    </citation>
    <scope>NUCLEOTIDE SEQUENCE [LARGE SCALE GENOMIC DNA]</scope>
    <source>
        <strain evidence="1 2">NBRC 12136</strain>
    </source>
</reference>
<gene>
    <name evidence="1" type="ORF">AAU01_22700</name>
</gene>
<accession>A0A4Y3NGB5</accession>
<protein>
    <submittedName>
        <fullName evidence="1">Uncharacterized protein</fullName>
    </submittedName>
</protein>
<keyword evidence="2" id="KW-1185">Reference proteome</keyword>
<sequence length="113" mass="12470">MPFVPASSAWRRVQILRRAQSAAQGPENVETGGYGLFRFSCRDGTQGSKVQCPAFRFSAEGTDIQAFGESLFEGEQKVALSGAPLSHHHNAAGGRGRYQRKDQVQKLRSIREF</sequence>
<evidence type="ECO:0000313" key="2">
    <source>
        <dbReference type="Proteomes" id="UP000317715"/>
    </source>
</evidence>
<dbReference type="EMBL" id="BJMD01000012">
    <property type="protein sequence ID" value="GEB19515.1"/>
    <property type="molecule type" value="Genomic_DNA"/>
</dbReference>
<organism evidence="1 2">
    <name type="scientific">Paenarthrobacter aurescens</name>
    <name type="common">Arthrobacter aurescens</name>
    <dbReference type="NCBI Taxonomy" id="43663"/>
    <lineage>
        <taxon>Bacteria</taxon>
        <taxon>Bacillati</taxon>
        <taxon>Actinomycetota</taxon>
        <taxon>Actinomycetes</taxon>
        <taxon>Micrococcales</taxon>
        <taxon>Micrococcaceae</taxon>
        <taxon>Paenarthrobacter</taxon>
    </lineage>
</organism>
<dbReference type="AlphaFoldDB" id="A0A4Y3NGB5"/>
<name>A0A4Y3NGB5_PAEAU</name>
<proteinExistence type="predicted"/>
<dbReference type="Proteomes" id="UP000317715">
    <property type="component" value="Unassembled WGS sequence"/>
</dbReference>